<organism evidence="10 11">
    <name type="scientific">Hydrogenispora ethanolica</name>
    <dbReference type="NCBI Taxonomy" id="1082276"/>
    <lineage>
        <taxon>Bacteria</taxon>
        <taxon>Bacillati</taxon>
        <taxon>Bacillota</taxon>
        <taxon>Hydrogenispora</taxon>
    </lineage>
</organism>
<feature type="transmembrane region" description="Helical" evidence="8">
    <location>
        <begin position="184"/>
        <end position="212"/>
    </location>
</feature>
<feature type="domain" description="ABC transmembrane type-2" evidence="9">
    <location>
        <begin position="140"/>
        <end position="381"/>
    </location>
</feature>
<dbReference type="RefSeq" id="WP_165908243.1">
    <property type="nucleotide sequence ID" value="NZ_SLUN01000041.1"/>
</dbReference>
<dbReference type="InterPro" id="IPR013525">
    <property type="entry name" value="ABC2_TM"/>
</dbReference>
<evidence type="ECO:0000256" key="7">
    <source>
        <dbReference type="ARBA" id="ARBA00023136"/>
    </source>
</evidence>
<dbReference type="EMBL" id="SLUN01000041">
    <property type="protein sequence ID" value="TCL58617.1"/>
    <property type="molecule type" value="Genomic_DNA"/>
</dbReference>
<proteinExistence type="inferred from homology"/>
<evidence type="ECO:0000256" key="1">
    <source>
        <dbReference type="ARBA" id="ARBA00004651"/>
    </source>
</evidence>
<evidence type="ECO:0000313" key="11">
    <source>
        <dbReference type="Proteomes" id="UP000295008"/>
    </source>
</evidence>
<comment type="caution">
    <text evidence="10">The sequence shown here is derived from an EMBL/GenBank/DDBJ whole genome shotgun (WGS) entry which is preliminary data.</text>
</comment>
<protein>
    <recommendedName>
        <fullName evidence="8">Transport permease protein</fullName>
    </recommendedName>
</protein>
<dbReference type="PANTHER" id="PTHR30294:SF29">
    <property type="entry name" value="MULTIDRUG ABC TRANSPORTER PERMEASE YBHS-RELATED"/>
    <property type="match status" value="1"/>
</dbReference>
<keyword evidence="11" id="KW-1185">Reference proteome</keyword>
<feature type="transmembrane region" description="Helical" evidence="8">
    <location>
        <begin position="269"/>
        <end position="293"/>
    </location>
</feature>
<dbReference type="PRINTS" id="PR00164">
    <property type="entry name" value="ABC2TRNSPORT"/>
</dbReference>
<dbReference type="Proteomes" id="UP000295008">
    <property type="component" value="Unassembled WGS sequence"/>
</dbReference>
<keyword evidence="5 8" id="KW-0812">Transmembrane</keyword>
<gene>
    <name evidence="10" type="ORF">EDC14_104110</name>
</gene>
<dbReference type="Gene3D" id="3.40.1710.10">
    <property type="entry name" value="abc type-2 transporter like domain"/>
    <property type="match status" value="1"/>
</dbReference>
<comment type="subcellular location">
    <subcellularLocation>
        <location evidence="1 8">Cell membrane</location>
        <topology evidence="1 8">Multi-pass membrane protein</topology>
    </subcellularLocation>
</comment>
<feature type="transmembrane region" description="Helical" evidence="8">
    <location>
        <begin position="299"/>
        <end position="321"/>
    </location>
</feature>
<dbReference type="GO" id="GO:0043190">
    <property type="term" value="C:ATP-binding cassette (ABC) transporter complex"/>
    <property type="evidence" value="ECO:0007669"/>
    <property type="project" value="InterPro"/>
</dbReference>
<dbReference type="InterPro" id="IPR047817">
    <property type="entry name" value="ABC2_TM_bact-type"/>
</dbReference>
<reference evidence="10 11" key="1">
    <citation type="submission" date="2019-03" db="EMBL/GenBank/DDBJ databases">
        <title>Genomic Encyclopedia of Type Strains, Phase IV (KMG-IV): sequencing the most valuable type-strain genomes for metagenomic binning, comparative biology and taxonomic classification.</title>
        <authorList>
            <person name="Goeker M."/>
        </authorList>
    </citation>
    <scope>NUCLEOTIDE SEQUENCE [LARGE SCALE GENOMIC DNA]</scope>
    <source>
        <strain evidence="10 11">LX-B</strain>
    </source>
</reference>
<evidence type="ECO:0000256" key="6">
    <source>
        <dbReference type="ARBA" id="ARBA00022989"/>
    </source>
</evidence>
<dbReference type="PANTHER" id="PTHR30294">
    <property type="entry name" value="MEMBRANE COMPONENT OF ABC TRANSPORTER YHHJ-RELATED"/>
    <property type="match status" value="1"/>
</dbReference>
<comment type="similarity">
    <text evidence="2 8">Belongs to the ABC-2 integral membrane protein family.</text>
</comment>
<feature type="transmembrane region" description="Helical" evidence="8">
    <location>
        <begin position="238"/>
        <end position="262"/>
    </location>
</feature>
<evidence type="ECO:0000256" key="2">
    <source>
        <dbReference type="ARBA" id="ARBA00007783"/>
    </source>
</evidence>
<keyword evidence="7 8" id="KW-0472">Membrane</keyword>
<feature type="transmembrane region" description="Helical" evidence="8">
    <location>
        <begin position="23"/>
        <end position="44"/>
    </location>
</feature>
<dbReference type="PROSITE" id="PS51012">
    <property type="entry name" value="ABC_TM2"/>
    <property type="match status" value="1"/>
</dbReference>
<evidence type="ECO:0000256" key="8">
    <source>
        <dbReference type="RuleBase" id="RU361157"/>
    </source>
</evidence>
<evidence type="ECO:0000256" key="3">
    <source>
        <dbReference type="ARBA" id="ARBA00022448"/>
    </source>
</evidence>
<feature type="transmembrane region" description="Helical" evidence="8">
    <location>
        <begin position="360"/>
        <end position="378"/>
    </location>
</feature>
<evidence type="ECO:0000259" key="9">
    <source>
        <dbReference type="PROSITE" id="PS51012"/>
    </source>
</evidence>
<keyword evidence="4 8" id="KW-1003">Cell membrane</keyword>
<accession>A0A4V2QC23</accession>
<dbReference type="InterPro" id="IPR051449">
    <property type="entry name" value="ABC-2_transporter_component"/>
</dbReference>
<dbReference type="InterPro" id="IPR000412">
    <property type="entry name" value="ABC_2_transport"/>
</dbReference>
<evidence type="ECO:0000313" key="10">
    <source>
        <dbReference type="EMBL" id="TCL58617.1"/>
    </source>
</evidence>
<keyword evidence="6 8" id="KW-1133">Transmembrane helix</keyword>
<dbReference type="Pfam" id="PF12698">
    <property type="entry name" value="ABC2_membrane_3"/>
    <property type="match status" value="1"/>
</dbReference>
<name>A0A4V2QC23_HYDET</name>
<evidence type="ECO:0000256" key="4">
    <source>
        <dbReference type="ARBA" id="ARBA00022475"/>
    </source>
</evidence>
<dbReference type="GO" id="GO:0140359">
    <property type="term" value="F:ABC-type transporter activity"/>
    <property type="evidence" value="ECO:0007669"/>
    <property type="project" value="InterPro"/>
</dbReference>
<keyword evidence="3 8" id="KW-0813">Transport</keyword>
<dbReference type="AlphaFoldDB" id="A0A4V2QC23"/>
<evidence type="ECO:0000256" key="5">
    <source>
        <dbReference type="ARBA" id="ARBA00022692"/>
    </source>
</evidence>
<sequence>MNTLQRLAGVMKKEFLHITRDNILFMIAFVAPLALTLLCGFLYIQQKVTNLPVVIFDQDQSEMSRMITRAFGDSERLKIVGAVDTYAQLEQALQSERAIMGVVIPPHLQSDLKNVRGAEVGLVINSSNILTMNTVASAASSVVATIGAGVTMKVIQGLGMSPPKAYQAVTALSFRTRNWYNPTLSYLVFMLAGLIGTVLQQVTFLGVALSFVKEKEQGTWRQLSLSKLRVGELIGGKLLVYFMIYALDALIMYGLCFGYFQVPLRGDPWLLLLTVALFIVVLVAVGMAISVLAQNMPQAIEISMLIAVPSFLISGYTWPYLSMPPVIQVLSRLLPLSHFVEAVRAIAIMGAGWNVVWPKLAILAVFALISLPLTYWMVRRTMTRA</sequence>